<dbReference type="EMBL" id="CAKMMW010000015">
    <property type="protein sequence ID" value="CAH1216936.1"/>
    <property type="molecule type" value="Genomic_DNA"/>
</dbReference>
<accession>A0ABN8GST1</accession>
<organism evidence="2 3">
    <name type="scientific">Paenibacillus allorhizoplanae</name>
    <dbReference type="NCBI Taxonomy" id="2905648"/>
    <lineage>
        <taxon>Bacteria</taxon>
        <taxon>Bacillati</taxon>
        <taxon>Bacillota</taxon>
        <taxon>Bacilli</taxon>
        <taxon>Bacillales</taxon>
        <taxon>Paenibacillaceae</taxon>
        <taxon>Paenibacillus</taxon>
    </lineage>
</organism>
<evidence type="ECO:0000313" key="3">
    <source>
        <dbReference type="Proteomes" id="UP000838821"/>
    </source>
</evidence>
<proteinExistence type="predicted"/>
<sequence>MQTNDYGLKFTPLASDDLEQIYSYVSHKLFAQAAADNLLAKIESSITSLTRVPYSGSILLDESLKSRGYRKLIVDNYLVFYLVNELDKYVVIMRIMYGAQNYTDLL</sequence>
<dbReference type="RefSeq" id="WP_236290682.1">
    <property type="nucleotide sequence ID" value="NZ_CAKMMW010000015.1"/>
</dbReference>
<dbReference type="Pfam" id="PF05016">
    <property type="entry name" value="ParE_toxin"/>
    <property type="match status" value="1"/>
</dbReference>
<dbReference type="NCBIfam" id="TIGR02385">
    <property type="entry name" value="RelE_StbE"/>
    <property type="match status" value="1"/>
</dbReference>
<keyword evidence="3" id="KW-1185">Reference proteome</keyword>
<evidence type="ECO:0000313" key="2">
    <source>
        <dbReference type="EMBL" id="CAH1216936.1"/>
    </source>
</evidence>
<protein>
    <recommendedName>
        <fullName evidence="4">Type II toxin-antitoxin system RelE/ParE family toxin</fullName>
    </recommendedName>
</protein>
<name>A0ABN8GST1_9BACL</name>
<reference evidence="2" key="1">
    <citation type="submission" date="2022-01" db="EMBL/GenBank/DDBJ databases">
        <authorList>
            <person name="Criscuolo A."/>
        </authorList>
    </citation>
    <scope>NUCLEOTIDE SEQUENCE</scope>
    <source>
        <strain evidence="2">CIP111891</strain>
    </source>
</reference>
<dbReference type="Proteomes" id="UP000838821">
    <property type="component" value="Unassembled WGS sequence"/>
</dbReference>
<comment type="caution">
    <text evidence="2">The sequence shown here is derived from an EMBL/GenBank/DDBJ whole genome shotgun (WGS) entry which is preliminary data.</text>
</comment>
<dbReference type="InterPro" id="IPR035093">
    <property type="entry name" value="RelE/ParE_toxin_dom_sf"/>
</dbReference>
<gene>
    <name evidence="2" type="ORF">PAECIP111891_04513</name>
</gene>
<dbReference type="SUPFAM" id="SSF143011">
    <property type="entry name" value="RelE-like"/>
    <property type="match status" value="1"/>
</dbReference>
<keyword evidence="1" id="KW-1277">Toxin-antitoxin system</keyword>
<evidence type="ECO:0008006" key="4">
    <source>
        <dbReference type="Google" id="ProtNLM"/>
    </source>
</evidence>
<evidence type="ECO:0000256" key="1">
    <source>
        <dbReference type="ARBA" id="ARBA00022649"/>
    </source>
</evidence>
<dbReference type="InterPro" id="IPR007712">
    <property type="entry name" value="RelE/ParE_toxin"/>
</dbReference>
<dbReference type="Gene3D" id="3.30.2310.20">
    <property type="entry name" value="RelE-like"/>
    <property type="match status" value="1"/>
</dbReference>